<keyword evidence="1" id="KW-0732">Signal</keyword>
<dbReference type="Pfam" id="PF23003">
    <property type="entry name" value="Fn1_2"/>
    <property type="match status" value="1"/>
</dbReference>
<accession>A0AA36C928</accession>
<evidence type="ECO:0000313" key="4">
    <source>
        <dbReference type="EMBL" id="CAJ0576460.1"/>
    </source>
</evidence>
<evidence type="ECO:0000313" key="5">
    <source>
        <dbReference type="Proteomes" id="UP001177023"/>
    </source>
</evidence>
<dbReference type="Proteomes" id="UP001177023">
    <property type="component" value="Unassembled WGS sequence"/>
</dbReference>
<organism evidence="3 5">
    <name type="scientific">Mesorhabditis spiculigera</name>
    <dbReference type="NCBI Taxonomy" id="96644"/>
    <lineage>
        <taxon>Eukaryota</taxon>
        <taxon>Metazoa</taxon>
        <taxon>Ecdysozoa</taxon>
        <taxon>Nematoda</taxon>
        <taxon>Chromadorea</taxon>
        <taxon>Rhabditida</taxon>
        <taxon>Rhabditina</taxon>
        <taxon>Rhabditomorpha</taxon>
        <taxon>Rhabditoidea</taxon>
        <taxon>Rhabditidae</taxon>
        <taxon>Mesorhabditinae</taxon>
        <taxon>Mesorhabditis</taxon>
    </lineage>
</organism>
<proteinExistence type="predicted"/>
<name>A0AA36C928_9BILA</name>
<gene>
    <name evidence="4" type="ORF">MSPICULIGERA_LOCUS14753</name>
    <name evidence="3" type="ORF">MSPICULIGERA_LOCUS3321</name>
</gene>
<evidence type="ECO:0000313" key="3">
    <source>
        <dbReference type="EMBL" id="CAJ0564648.1"/>
    </source>
</evidence>
<comment type="caution">
    <text evidence="3">The sequence shown here is derived from an EMBL/GenBank/DDBJ whole genome shotgun (WGS) entry which is preliminary data.</text>
</comment>
<feature type="signal peptide" evidence="1">
    <location>
        <begin position="1"/>
        <end position="15"/>
    </location>
</feature>
<dbReference type="EMBL" id="CATQJA010002644">
    <property type="protein sequence ID" value="CAJ0576460.1"/>
    <property type="molecule type" value="Genomic_DNA"/>
</dbReference>
<protein>
    <recommendedName>
        <fullName evidence="2">Abnormal cell migration protein 18-like fibronectin type I domain-containing protein</fullName>
    </recommendedName>
</protein>
<sequence length="191" mass="20970">MRCLLILALATVVTGDSMTRTITLHGNEDLGKILEETMPKKCTKNGKEYEVNEEFASGHLRYKCGKYGVYTIEGCRTEKGHDMAVGDRHVDDNVLSQCFKKGGSIYYRTTVCGTMGMPECDSIKPDSPLMGSSGIQESGSVSRTLTTGDLKKLPDAQGLPFGWHVLEEKKSNAPNTNVQLTSRTLIFNPTQ</sequence>
<feature type="chain" id="PRO_5041630121" description="Abnormal cell migration protein 18-like fibronectin type I domain-containing protein" evidence="1">
    <location>
        <begin position="16"/>
        <end position="191"/>
    </location>
</feature>
<dbReference type="InterPro" id="IPR055119">
    <property type="entry name" value="Mig18_Fn1"/>
</dbReference>
<dbReference type="AlphaFoldDB" id="A0AA36C928"/>
<dbReference type="EMBL" id="CATQJA010000898">
    <property type="protein sequence ID" value="CAJ0564648.1"/>
    <property type="molecule type" value="Genomic_DNA"/>
</dbReference>
<evidence type="ECO:0000256" key="1">
    <source>
        <dbReference type="SAM" id="SignalP"/>
    </source>
</evidence>
<feature type="non-terminal residue" evidence="3">
    <location>
        <position position="191"/>
    </location>
</feature>
<keyword evidence="5" id="KW-1185">Reference proteome</keyword>
<evidence type="ECO:0000259" key="2">
    <source>
        <dbReference type="Pfam" id="PF23003"/>
    </source>
</evidence>
<reference evidence="3" key="1">
    <citation type="submission" date="2023-06" db="EMBL/GenBank/DDBJ databases">
        <authorList>
            <person name="Delattre M."/>
        </authorList>
    </citation>
    <scope>NUCLEOTIDE SEQUENCE</scope>
    <source>
        <strain evidence="3">AF72</strain>
    </source>
</reference>
<feature type="domain" description="Abnormal cell migration protein 18-like fibronectin type I" evidence="2">
    <location>
        <begin position="41"/>
        <end position="103"/>
    </location>
</feature>